<protein>
    <submittedName>
        <fullName evidence="1">DUF5996 family protein</fullName>
    </submittedName>
</protein>
<accession>A0ABV5XTD5</accession>
<proteinExistence type="predicted"/>
<dbReference type="EMBL" id="JBHMBC010000002">
    <property type="protein sequence ID" value="MFB9818006.1"/>
    <property type="molecule type" value="Genomic_DNA"/>
</dbReference>
<evidence type="ECO:0000313" key="1">
    <source>
        <dbReference type="EMBL" id="MFB9818006.1"/>
    </source>
</evidence>
<keyword evidence="2" id="KW-1185">Reference proteome</keyword>
<dbReference type="InterPro" id="IPR046038">
    <property type="entry name" value="DUF5996"/>
</dbReference>
<evidence type="ECO:0000313" key="2">
    <source>
        <dbReference type="Proteomes" id="UP001589702"/>
    </source>
</evidence>
<dbReference type="Pfam" id="PF19459">
    <property type="entry name" value="DUF5996"/>
    <property type="match status" value="1"/>
</dbReference>
<reference evidence="1 2" key="1">
    <citation type="submission" date="2024-09" db="EMBL/GenBank/DDBJ databases">
        <authorList>
            <person name="Sun Q."/>
            <person name="Mori K."/>
        </authorList>
    </citation>
    <scope>NUCLEOTIDE SEQUENCE [LARGE SCALE GENOMIC DNA]</scope>
    <source>
        <strain evidence="1 2">JCM 1334</strain>
    </source>
</reference>
<dbReference type="RefSeq" id="WP_234753612.1">
    <property type="nucleotide sequence ID" value="NZ_BAAAWN010000001.1"/>
</dbReference>
<organism evidence="1 2">
    <name type="scientific">Arthrobacter ramosus</name>
    <dbReference type="NCBI Taxonomy" id="1672"/>
    <lineage>
        <taxon>Bacteria</taxon>
        <taxon>Bacillati</taxon>
        <taxon>Actinomycetota</taxon>
        <taxon>Actinomycetes</taxon>
        <taxon>Micrococcales</taxon>
        <taxon>Micrococcaceae</taxon>
        <taxon>Arthrobacter</taxon>
    </lineage>
</organism>
<name>A0ABV5XTD5_ARTRM</name>
<comment type="caution">
    <text evidence="1">The sequence shown here is derived from an EMBL/GenBank/DDBJ whole genome shotgun (WGS) entry which is preliminary data.</text>
</comment>
<dbReference type="Proteomes" id="UP001589702">
    <property type="component" value="Unassembled WGS sequence"/>
</dbReference>
<sequence>MALLAAASGGDDPQGVRRHHHAAGTPEAFRHYANPGGSGGKGGRIVATETMDEAPLTAARDGPVRDGGRAPMDQFGGRMAHPGWPQLRVDDWTPTRETVHMWTQIIGKIRMAHAPMLNHWWQVTLYVTPRGLTTSMIPYGRGAYDIEFDFDFLEHRLHVRSSNGASAFVVLEAKPVAEFHSEVFEALGRLGIEASIRGIPNEVDPAIPFAEDHQHASYDPEAIQLFWRQLVQSDRVLNEFRSRFRGKASPVHFFWGGMDLAYARFSGRDAPTHPGGVPNCADWVMVEGYSHELSSCGFWPGGGDEGAFYSYSYPEPAGYAEYVNDADGAAYNNDGRLYLLPYENVRTASDPDKMLLRFLQSAYEAAAETGHWARAALEADPARWRR</sequence>
<gene>
    <name evidence="1" type="ORF">ACFFP1_00660</name>
</gene>